<evidence type="ECO:0000313" key="1">
    <source>
        <dbReference type="EMBL" id="QHS80960.1"/>
    </source>
</evidence>
<sequence length="432" mass="47996">MYQTYTPSSILSIGFGETLEQVIVLTDNKVATKTFAGKPVTRRDIMSLDDWTIMAKSLGEQIQTDYLPLPPNPLLPRNLARPASTYAAPESGRGYLMDLNYSAQSGSSSAILELSTLLQKYGVSSVEEALAITEVPVAAPTSVEPESYPIGTKLSWKHNGDSSRWYNPNSRTAIVVKDGILQVKENIDGVTTMTQAPGADYQKVARKFFSSLADWKATLPAGGTTTVAVATEDFSLPSIQRKAAKPIVTETDIDYIDELKRRYEVHSKLQEGLTPVEQRCDLIIQMSEMANHIKEIMQSSTLTSVNTTPSGAVSDAMRKLSYISKRLARRAYTMENCHSRIRIMPETANVKPISFINNYRQRIMAFVGGREVEITSNKKLGLLGVAWDRQQDAIGKWFKPTVEKTFAQLGVDLKADGYPRLKVYYRCKSIEL</sequence>
<proteinExistence type="predicted"/>
<dbReference type="AlphaFoldDB" id="A0A6C0ANE2"/>
<accession>A0A6C0ANE2</accession>
<name>A0A6C0ANE2_9ZZZZ</name>
<protein>
    <submittedName>
        <fullName evidence="1">Uncharacterized protein</fullName>
    </submittedName>
</protein>
<reference evidence="1" key="1">
    <citation type="journal article" date="2020" name="Nature">
        <title>Giant virus diversity and host interactions through global metagenomics.</title>
        <authorList>
            <person name="Schulz F."/>
            <person name="Roux S."/>
            <person name="Paez-Espino D."/>
            <person name="Jungbluth S."/>
            <person name="Walsh D.A."/>
            <person name="Denef V.J."/>
            <person name="McMahon K.D."/>
            <person name="Konstantinidis K.T."/>
            <person name="Eloe-Fadrosh E.A."/>
            <person name="Kyrpides N.C."/>
            <person name="Woyke T."/>
        </authorList>
    </citation>
    <scope>NUCLEOTIDE SEQUENCE</scope>
    <source>
        <strain evidence="1">GVMAG-S-1101161-73</strain>
    </source>
</reference>
<dbReference type="EMBL" id="MN740728">
    <property type="protein sequence ID" value="QHS80960.1"/>
    <property type="molecule type" value="Genomic_DNA"/>
</dbReference>
<organism evidence="1">
    <name type="scientific">viral metagenome</name>
    <dbReference type="NCBI Taxonomy" id="1070528"/>
    <lineage>
        <taxon>unclassified sequences</taxon>
        <taxon>metagenomes</taxon>
        <taxon>organismal metagenomes</taxon>
    </lineage>
</organism>